<evidence type="ECO:0000256" key="10">
    <source>
        <dbReference type="ARBA" id="ARBA00055764"/>
    </source>
</evidence>
<keyword evidence="7" id="KW-0663">Pyridoxal phosphate</keyword>
<evidence type="ECO:0000256" key="6">
    <source>
        <dbReference type="ARBA" id="ARBA00022833"/>
    </source>
</evidence>
<proteinExistence type="inferred from homology"/>
<dbReference type="Pfam" id="PF01168">
    <property type="entry name" value="Ala_racemase_N"/>
    <property type="match status" value="1"/>
</dbReference>
<keyword evidence="16" id="KW-1185">Reference proteome</keyword>
<keyword evidence="5" id="KW-0479">Metal-binding</keyword>
<dbReference type="InterPro" id="IPR051466">
    <property type="entry name" value="D-amino_acid_metab_enzyme"/>
</dbReference>
<evidence type="ECO:0000256" key="5">
    <source>
        <dbReference type="ARBA" id="ARBA00022723"/>
    </source>
</evidence>
<dbReference type="GO" id="GO:0046872">
    <property type="term" value="F:metal ion binding"/>
    <property type="evidence" value="ECO:0007669"/>
    <property type="project" value="UniProtKB-KW"/>
</dbReference>
<dbReference type="GO" id="GO:0009636">
    <property type="term" value="P:response to toxic substance"/>
    <property type="evidence" value="ECO:0007669"/>
    <property type="project" value="UniProtKB-KW"/>
</dbReference>
<evidence type="ECO:0000256" key="3">
    <source>
        <dbReference type="ARBA" id="ARBA00005323"/>
    </source>
</evidence>
<dbReference type="InterPro" id="IPR042208">
    <property type="entry name" value="D-ser_dehydrat-like_sf"/>
</dbReference>
<keyword evidence="6" id="KW-0862">Zinc</keyword>
<evidence type="ECO:0000256" key="1">
    <source>
        <dbReference type="ARBA" id="ARBA00001933"/>
    </source>
</evidence>
<evidence type="ECO:0000313" key="15">
    <source>
        <dbReference type="EMBL" id="KIJ45268.1"/>
    </source>
</evidence>
<dbReference type="GO" id="GO:0036088">
    <property type="term" value="P:D-serine catabolic process"/>
    <property type="evidence" value="ECO:0007669"/>
    <property type="project" value="TreeGrafter"/>
</dbReference>
<gene>
    <name evidence="15" type="ORF">M422DRAFT_30119</name>
</gene>
<dbReference type="EMBL" id="KN837113">
    <property type="protein sequence ID" value="KIJ45268.1"/>
    <property type="molecule type" value="Genomic_DNA"/>
</dbReference>
<dbReference type="InterPro" id="IPR001608">
    <property type="entry name" value="Ala_racemase_N"/>
</dbReference>
<evidence type="ECO:0000256" key="2">
    <source>
        <dbReference type="ARBA" id="ARBA00001947"/>
    </source>
</evidence>
<dbReference type="SUPFAM" id="SSF51419">
    <property type="entry name" value="PLP-binding barrel"/>
    <property type="match status" value="1"/>
</dbReference>
<feature type="domain" description="D-serine dehydratase-like" evidence="14">
    <location>
        <begin position="319"/>
        <end position="429"/>
    </location>
</feature>
<keyword evidence="4" id="KW-0216">Detoxification</keyword>
<dbReference type="OrthoDB" id="20198at2759"/>
<dbReference type="HOGENOM" id="CLU_031639_0_0_1"/>
<dbReference type="EC" id="4.3.1.18" evidence="11"/>
<dbReference type="GO" id="GO:0008721">
    <property type="term" value="F:D-serine ammonia-lyase activity"/>
    <property type="evidence" value="ECO:0007669"/>
    <property type="project" value="UniProtKB-EC"/>
</dbReference>
<protein>
    <recommendedName>
        <fullName evidence="12">D-serine dehydratase</fullName>
        <ecNumber evidence="11">4.3.1.18</ecNumber>
    </recommendedName>
    <alternativeName>
        <fullName evidence="13">D-serine deaminase</fullName>
    </alternativeName>
</protein>
<dbReference type="InterPro" id="IPR029066">
    <property type="entry name" value="PLP-binding_barrel"/>
</dbReference>
<keyword evidence="8" id="KW-0456">Lyase</keyword>
<evidence type="ECO:0000259" key="14">
    <source>
        <dbReference type="SMART" id="SM01119"/>
    </source>
</evidence>
<dbReference type="SMART" id="SM01119">
    <property type="entry name" value="D-ser_dehydrat"/>
    <property type="match status" value="1"/>
</dbReference>
<comment type="cofactor">
    <cofactor evidence="1">
        <name>pyridoxal 5'-phosphate</name>
        <dbReference type="ChEBI" id="CHEBI:597326"/>
    </cofactor>
</comment>
<dbReference type="PANTHER" id="PTHR28004:SF2">
    <property type="entry name" value="D-SERINE DEHYDRATASE"/>
    <property type="match status" value="1"/>
</dbReference>
<organism evidence="15 16">
    <name type="scientific">Sphaerobolus stellatus (strain SS14)</name>
    <dbReference type="NCBI Taxonomy" id="990650"/>
    <lineage>
        <taxon>Eukaryota</taxon>
        <taxon>Fungi</taxon>
        <taxon>Dikarya</taxon>
        <taxon>Basidiomycota</taxon>
        <taxon>Agaricomycotina</taxon>
        <taxon>Agaricomycetes</taxon>
        <taxon>Phallomycetidae</taxon>
        <taxon>Geastrales</taxon>
        <taxon>Sphaerobolaceae</taxon>
        <taxon>Sphaerobolus</taxon>
    </lineage>
</organism>
<dbReference type="Gene3D" id="2.40.37.20">
    <property type="entry name" value="D-serine dehydratase-like domain"/>
    <property type="match status" value="1"/>
</dbReference>
<name>A0A0C9UQQ9_SPHS4</name>
<accession>A0A0C9UQQ9</accession>
<comment type="cofactor">
    <cofactor evidence="2">
        <name>Zn(2+)</name>
        <dbReference type="ChEBI" id="CHEBI:29105"/>
    </cofactor>
</comment>
<reference evidence="15 16" key="1">
    <citation type="submission" date="2014-06" db="EMBL/GenBank/DDBJ databases">
        <title>Evolutionary Origins and Diversification of the Mycorrhizal Mutualists.</title>
        <authorList>
            <consortium name="DOE Joint Genome Institute"/>
            <consortium name="Mycorrhizal Genomics Consortium"/>
            <person name="Kohler A."/>
            <person name="Kuo A."/>
            <person name="Nagy L.G."/>
            <person name="Floudas D."/>
            <person name="Copeland A."/>
            <person name="Barry K.W."/>
            <person name="Cichocki N."/>
            <person name="Veneault-Fourrey C."/>
            <person name="LaButti K."/>
            <person name="Lindquist E.A."/>
            <person name="Lipzen A."/>
            <person name="Lundell T."/>
            <person name="Morin E."/>
            <person name="Murat C."/>
            <person name="Riley R."/>
            <person name="Ohm R."/>
            <person name="Sun H."/>
            <person name="Tunlid A."/>
            <person name="Henrissat B."/>
            <person name="Grigoriev I.V."/>
            <person name="Hibbett D.S."/>
            <person name="Martin F."/>
        </authorList>
    </citation>
    <scope>NUCLEOTIDE SEQUENCE [LARGE SCALE GENOMIC DNA]</scope>
    <source>
        <strain evidence="15 16">SS14</strain>
    </source>
</reference>
<evidence type="ECO:0000256" key="8">
    <source>
        <dbReference type="ARBA" id="ARBA00023239"/>
    </source>
</evidence>
<sequence length="449" mass="48399">MTLCPQTSTPYLFANLPSKATLVYEFKGKTLNTLRTPAMLIDRAVFSKNCALMHETAKAWGAAFRAHIKSHKTVDGIRLQLVSSANKTTAIVVSTVMEAWEVIRTGLVADGTVKDMLYGLPVGVNKIADLAALSDSLALHAGMFRILVDSPAQVQALETYNLERDRRTPWSVFVKVECGGKRAGLSPDSSAFKALLLALLGTPAVSIYGFYCHAGQSYASTSVEEASKFLSDELQAVNMAAKLAQGLLNATHLESNHHQPFVLSIGSTPTAHAFGNPTDSVLYQLKSELYGKLELHAGNYPMLDLQQVHTGMVGPDRVSHKILTTVLSYYPKRGADGSDEAICDAGALALSKDTGPSGGFGDVVSDNGKGWYVGRVSQEHGILVQRPSSDSGDATPTQARELKEGEILQIIPQHACLTAACYPWFYVIDSDVEGGSNVVIDVWVPWKGW</sequence>
<evidence type="ECO:0000256" key="4">
    <source>
        <dbReference type="ARBA" id="ARBA00022575"/>
    </source>
</evidence>
<comment type="similarity">
    <text evidence="3">Belongs to the DSD1 family.</text>
</comment>
<evidence type="ECO:0000256" key="12">
    <source>
        <dbReference type="ARBA" id="ARBA00069616"/>
    </source>
</evidence>
<dbReference type="FunFam" id="3.20.20.10:FF:000016">
    <property type="entry name" value="D-serine dehydratase"/>
    <property type="match status" value="1"/>
</dbReference>
<comment type="catalytic activity">
    <reaction evidence="9">
        <text>D-serine = pyruvate + NH4(+)</text>
        <dbReference type="Rhea" id="RHEA:13977"/>
        <dbReference type="ChEBI" id="CHEBI:15361"/>
        <dbReference type="ChEBI" id="CHEBI:28938"/>
        <dbReference type="ChEBI" id="CHEBI:35247"/>
        <dbReference type="EC" id="4.3.1.18"/>
    </reaction>
    <physiologicalReaction direction="left-to-right" evidence="9">
        <dbReference type="Rhea" id="RHEA:13978"/>
    </physiologicalReaction>
</comment>
<evidence type="ECO:0000256" key="7">
    <source>
        <dbReference type="ARBA" id="ARBA00022898"/>
    </source>
</evidence>
<dbReference type="PANTHER" id="PTHR28004">
    <property type="entry name" value="ZGC:162816-RELATED"/>
    <property type="match status" value="1"/>
</dbReference>
<dbReference type="AlphaFoldDB" id="A0A0C9UQQ9"/>
<evidence type="ECO:0000256" key="11">
    <source>
        <dbReference type="ARBA" id="ARBA00066349"/>
    </source>
</evidence>
<dbReference type="InterPro" id="IPR026956">
    <property type="entry name" value="D-ser_dehydrat-like_dom"/>
</dbReference>
<dbReference type="Pfam" id="PF14031">
    <property type="entry name" value="D-ser_dehydrat"/>
    <property type="match status" value="1"/>
</dbReference>
<evidence type="ECO:0000256" key="9">
    <source>
        <dbReference type="ARBA" id="ARBA00051198"/>
    </source>
</evidence>
<dbReference type="Gene3D" id="3.20.20.10">
    <property type="entry name" value="Alanine racemase"/>
    <property type="match status" value="1"/>
</dbReference>
<dbReference type="Proteomes" id="UP000054279">
    <property type="component" value="Unassembled WGS sequence"/>
</dbReference>
<evidence type="ECO:0000313" key="16">
    <source>
        <dbReference type="Proteomes" id="UP000054279"/>
    </source>
</evidence>
<evidence type="ECO:0000256" key="13">
    <source>
        <dbReference type="ARBA" id="ARBA00075219"/>
    </source>
</evidence>
<comment type="function">
    <text evidence="10">Catalyzes the conversion of D-serine to pyruvate and ammonia. May play a role in D-serine detoxification.</text>
</comment>